<keyword evidence="1" id="KW-0004">4Fe-4S</keyword>
<dbReference type="SUPFAM" id="SSF51905">
    <property type="entry name" value="FAD/NAD(P)-binding domain"/>
    <property type="match status" value="1"/>
</dbReference>
<dbReference type="InterPro" id="IPR039650">
    <property type="entry name" value="HdrA-like"/>
</dbReference>
<dbReference type="RefSeq" id="WP_308950851.1">
    <property type="nucleotide sequence ID" value="NZ_JARXHW010000029.1"/>
</dbReference>
<keyword evidence="3" id="KW-0560">Oxidoreductase</keyword>
<feature type="compositionally biased region" description="Basic and acidic residues" evidence="6">
    <location>
        <begin position="610"/>
        <end position="619"/>
    </location>
</feature>
<protein>
    <submittedName>
        <fullName evidence="7">FAD-dependent oxidoreductase</fullName>
    </submittedName>
</protein>
<keyword evidence="2" id="KW-0479">Metal-binding</keyword>
<evidence type="ECO:0000256" key="1">
    <source>
        <dbReference type="ARBA" id="ARBA00022485"/>
    </source>
</evidence>
<comment type="caution">
    <text evidence="7">The sequence shown here is derived from an EMBL/GenBank/DDBJ whole genome shotgun (WGS) entry which is preliminary data.</text>
</comment>
<dbReference type="Gene3D" id="3.50.50.60">
    <property type="entry name" value="FAD/NAD(P)-binding domain"/>
    <property type="match status" value="1"/>
</dbReference>
<dbReference type="EMBL" id="JARXHW010000029">
    <property type="protein sequence ID" value="MDQ8208321.1"/>
    <property type="molecule type" value="Genomic_DNA"/>
</dbReference>
<organism evidence="7 8">
    <name type="scientific">Thalassobacterium maritimum</name>
    <dbReference type="NCBI Taxonomy" id="3041265"/>
    <lineage>
        <taxon>Bacteria</taxon>
        <taxon>Pseudomonadati</taxon>
        <taxon>Verrucomicrobiota</taxon>
        <taxon>Opitutia</taxon>
        <taxon>Puniceicoccales</taxon>
        <taxon>Coraliomargaritaceae</taxon>
        <taxon>Thalassobacterium</taxon>
    </lineage>
</organism>
<name>A0ABU1AVZ3_9BACT</name>
<dbReference type="InterPro" id="IPR036188">
    <property type="entry name" value="FAD/NAD-bd_sf"/>
</dbReference>
<proteinExistence type="predicted"/>
<sequence>MNSRLDSQELKTDVCVVGGGMTGLIAAVAAARRGAKVVLIHDRPVLGGNASSEVRMWICGAHGHHRKETGILEEIQLLNLKRNPDGNYSTWDSVLLEFAKMTPGLTTLLNCTCNDLTMEGDRITGVNAWQLTTQTWHSISADLFIDCSGDSILAPLSGAEVRWGRESREETGEPIAPLKSDLKTMGNTILLQLEETSEPQDFTPPEWAYVFDEESNLPSRVASGFGHNFWWLEIGGLKNTITDSEDIYDELVKAAWGIWDYMKNRGPQAEKLRNWRLCWLGSLPGKRENRRYMGPHILTQMDVESEGKFDDIVAYGGWSMDDHHPAGLYYPGSATIFHPAPSPYGIPFRCLYSNNITNLFCAGRNISATHAALSSTRVMGTCSLLGQAVGTAAALCVEQQCLPAEMSSQKIQTLQARLMEDDCWLPGKTRPLSKLMQAAQVSGSNGEAIDALLDGHERETDKMPHTWTAPIGTSIELKWESPQQVECLRLIFDSNLNDDKRMPCRYGLNDKAMQVPATMVRSFTVEIQSEQGDWVELTTVKDNRRRLYILPVEQSVTAIRWTGQSTWGASELRVYSLEASATAIPLSKNPPAGKRWADIIAEMPAEDLAEPDHGLEHKGHGSSRVGA</sequence>
<evidence type="ECO:0000256" key="4">
    <source>
        <dbReference type="ARBA" id="ARBA00023004"/>
    </source>
</evidence>
<evidence type="ECO:0000256" key="3">
    <source>
        <dbReference type="ARBA" id="ARBA00023002"/>
    </source>
</evidence>
<reference evidence="7 8" key="1">
    <citation type="submission" date="2023-04" db="EMBL/GenBank/DDBJ databases">
        <title>A novel bacteria isolated from coastal sediment.</title>
        <authorList>
            <person name="Liu X.-J."/>
            <person name="Du Z.-J."/>
        </authorList>
    </citation>
    <scope>NUCLEOTIDE SEQUENCE [LARGE SCALE GENOMIC DNA]</scope>
    <source>
        <strain evidence="7 8">SDUM461003</strain>
    </source>
</reference>
<dbReference type="Proteomes" id="UP001225316">
    <property type="component" value="Unassembled WGS sequence"/>
</dbReference>
<accession>A0ABU1AVZ3</accession>
<dbReference type="PANTHER" id="PTHR43498">
    <property type="entry name" value="FERREDOXIN:COB-COM HETERODISULFIDE REDUCTASE SUBUNIT A"/>
    <property type="match status" value="1"/>
</dbReference>
<evidence type="ECO:0000256" key="5">
    <source>
        <dbReference type="ARBA" id="ARBA00023014"/>
    </source>
</evidence>
<keyword evidence="5" id="KW-0411">Iron-sulfur</keyword>
<gene>
    <name evidence="7" type="ORF">QEH52_12425</name>
</gene>
<keyword evidence="4" id="KW-0408">Iron</keyword>
<evidence type="ECO:0000256" key="6">
    <source>
        <dbReference type="SAM" id="MobiDB-lite"/>
    </source>
</evidence>
<dbReference type="PANTHER" id="PTHR43498:SF1">
    <property type="entry name" value="COB--COM HETERODISULFIDE REDUCTASE IRON-SULFUR SUBUNIT A"/>
    <property type="match status" value="1"/>
</dbReference>
<dbReference type="Pfam" id="PF12831">
    <property type="entry name" value="FAD_oxidored"/>
    <property type="match status" value="1"/>
</dbReference>
<feature type="region of interest" description="Disordered" evidence="6">
    <location>
        <begin position="607"/>
        <end position="627"/>
    </location>
</feature>
<keyword evidence="8" id="KW-1185">Reference proteome</keyword>
<evidence type="ECO:0000313" key="8">
    <source>
        <dbReference type="Proteomes" id="UP001225316"/>
    </source>
</evidence>
<evidence type="ECO:0000256" key="2">
    <source>
        <dbReference type="ARBA" id="ARBA00022723"/>
    </source>
</evidence>
<evidence type="ECO:0000313" key="7">
    <source>
        <dbReference type="EMBL" id="MDQ8208321.1"/>
    </source>
</evidence>